<evidence type="ECO:0000313" key="3">
    <source>
        <dbReference type="Proteomes" id="UP001212997"/>
    </source>
</evidence>
<dbReference type="CDD" id="cd09271">
    <property type="entry name" value="RNase_H2-C"/>
    <property type="match status" value="1"/>
</dbReference>
<dbReference type="Pfam" id="PF08615">
    <property type="entry name" value="RNase_H2_suC"/>
    <property type="match status" value="1"/>
</dbReference>
<dbReference type="EMBL" id="JANAWD010000286">
    <property type="protein sequence ID" value="KAJ3482161.1"/>
    <property type="molecule type" value="Genomic_DNA"/>
</dbReference>
<dbReference type="PANTHER" id="PTHR47204:SF1">
    <property type="entry name" value="RIBONUCLEASE H2 SUBUNIT C"/>
    <property type="match status" value="1"/>
</dbReference>
<dbReference type="Gene3D" id="2.40.128.680">
    <property type="match status" value="1"/>
</dbReference>
<feature type="compositionally biased region" description="Polar residues" evidence="1">
    <location>
        <begin position="60"/>
        <end position="73"/>
    </location>
</feature>
<accession>A0AAD5YHI3</accession>
<protein>
    <submittedName>
        <fullName evidence="2">Uncharacterized protein</fullName>
    </submittedName>
</protein>
<feature type="compositionally biased region" description="Low complexity" evidence="1">
    <location>
        <begin position="74"/>
        <end position="95"/>
    </location>
</feature>
<evidence type="ECO:0000313" key="2">
    <source>
        <dbReference type="EMBL" id="KAJ3482161.1"/>
    </source>
</evidence>
<reference evidence="2" key="1">
    <citation type="submission" date="2022-07" db="EMBL/GenBank/DDBJ databases">
        <title>Genome Sequence of Physisporinus lineatus.</title>
        <authorList>
            <person name="Buettner E."/>
        </authorList>
    </citation>
    <scope>NUCLEOTIDE SEQUENCE</scope>
    <source>
        <strain evidence="2">VT162</strain>
    </source>
</reference>
<sequence>MATQAPTLAIERVKNIPTCSPHLMPFHIAYTGPAPIQTYLRVKPAPAPTFGAATPKDKVQSNTRPTTPVESAESSTSQSTLVASASSASVTQPTTDRTSSNITLAGPCESMTQAEIAGDSDSRHFVTSFRGRAIRGLDVDLPEGYSGLVLQSPEGGSAYSGTSFSAKKPSARRSEDMKMDDGDEGVEEDELIRSLQPAATFKTFTLWNPDVPPDEGRDEYMRSLREWTRLAAVVCLISVDCIHQ</sequence>
<proteinExistence type="predicted"/>
<dbReference type="GO" id="GO:0032299">
    <property type="term" value="C:ribonuclease H2 complex"/>
    <property type="evidence" value="ECO:0007669"/>
    <property type="project" value="InterPro"/>
</dbReference>
<keyword evidence="3" id="KW-1185">Reference proteome</keyword>
<dbReference type="GO" id="GO:0006401">
    <property type="term" value="P:RNA catabolic process"/>
    <property type="evidence" value="ECO:0007669"/>
    <property type="project" value="InterPro"/>
</dbReference>
<dbReference type="Proteomes" id="UP001212997">
    <property type="component" value="Unassembled WGS sequence"/>
</dbReference>
<dbReference type="PANTHER" id="PTHR47204">
    <property type="entry name" value="OS02G0168900 PROTEIN"/>
    <property type="match status" value="1"/>
</dbReference>
<gene>
    <name evidence="2" type="ORF">NLI96_g7178</name>
</gene>
<dbReference type="InterPro" id="IPR013924">
    <property type="entry name" value="RNase_H2_suC"/>
</dbReference>
<dbReference type="AlphaFoldDB" id="A0AAD5YHI3"/>
<feature type="region of interest" description="Disordered" evidence="1">
    <location>
        <begin position="156"/>
        <end position="185"/>
    </location>
</feature>
<feature type="region of interest" description="Disordered" evidence="1">
    <location>
        <begin position="50"/>
        <end position="104"/>
    </location>
</feature>
<evidence type="ECO:0000256" key="1">
    <source>
        <dbReference type="SAM" id="MobiDB-lite"/>
    </source>
</evidence>
<name>A0AAD5YHI3_9APHY</name>
<organism evidence="2 3">
    <name type="scientific">Meripilus lineatus</name>
    <dbReference type="NCBI Taxonomy" id="2056292"/>
    <lineage>
        <taxon>Eukaryota</taxon>
        <taxon>Fungi</taxon>
        <taxon>Dikarya</taxon>
        <taxon>Basidiomycota</taxon>
        <taxon>Agaricomycotina</taxon>
        <taxon>Agaricomycetes</taxon>
        <taxon>Polyporales</taxon>
        <taxon>Meripilaceae</taxon>
        <taxon>Meripilus</taxon>
    </lineage>
</organism>
<comment type="caution">
    <text evidence="2">The sequence shown here is derived from an EMBL/GenBank/DDBJ whole genome shotgun (WGS) entry which is preliminary data.</text>
</comment>